<reference evidence="2 3" key="1">
    <citation type="submission" date="2017-09" db="EMBL/GenBank/DDBJ databases">
        <title>Large-scale bioinformatics analysis of Bacillus genomes uncovers conserved roles of natural products in bacterial physiology.</title>
        <authorList>
            <consortium name="Agbiome Team Llc"/>
            <person name="Bleich R.M."/>
            <person name="Grubbs K.J."/>
            <person name="Santa Maria K.C."/>
            <person name="Allen S.E."/>
            <person name="Farag S."/>
            <person name="Shank E.A."/>
            <person name="Bowers A."/>
        </authorList>
    </citation>
    <scope>NUCLEOTIDE SEQUENCE [LARGE SCALE GENOMIC DNA]</scope>
    <source>
        <strain evidence="2 3">AFS064137</strain>
    </source>
</reference>
<feature type="transmembrane region" description="Helical" evidence="1">
    <location>
        <begin position="6"/>
        <end position="24"/>
    </location>
</feature>
<proteinExistence type="predicted"/>
<dbReference type="AlphaFoldDB" id="A0A9X7ATI9"/>
<keyword evidence="2" id="KW-0808">Transferase</keyword>
<evidence type="ECO:0000256" key="1">
    <source>
        <dbReference type="SAM" id="Phobius"/>
    </source>
</evidence>
<keyword evidence="1" id="KW-1133">Transmembrane helix</keyword>
<organism evidence="2 3">
    <name type="scientific">Bacillus thuringiensis</name>
    <dbReference type="NCBI Taxonomy" id="1428"/>
    <lineage>
        <taxon>Bacteria</taxon>
        <taxon>Bacillati</taxon>
        <taxon>Bacillota</taxon>
        <taxon>Bacilli</taxon>
        <taxon>Bacillales</taxon>
        <taxon>Bacillaceae</taxon>
        <taxon>Bacillus</taxon>
        <taxon>Bacillus cereus group</taxon>
    </lineage>
</organism>
<dbReference type="GO" id="GO:0071555">
    <property type="term" value="P:cell wall organization"/>
    <property type="evidence" value="ECO:0007669"/>
    <property type="project" value="InterPro"/>
</dbReference>
<dbReference type="GO" id="GO:0005886">
    <property type="term" value="C:plasma membrane"/>
    <property type="evidence" value="ECO:0007669"/>
    <property type="project" value="UniProtKB-SubCell"/>
</dbReference>
<name>A0A9X7ATI9_BACTU</name>
<dbReference type="Proteomes" id="UP000225910">
    <property type="component" value="Unassembled WGS sequence"/>
</dbReference>
<sequence>MGISTLLLNTFIIIICILSYHVFWLEFKEKTICNNILFSTLSSIAIIFCMTFPFHLHVGFIYDLRFIPIILVFLYGNTKNIVFIGILYLSYRFYLGGNGVLPSFIIFTIICNCLA</sequence>
<gene>
    <name evidence="2" type="ORF">COK81_33405</name>
</gene>
<protein>
    <submittedName>
        <fullName evidence="2">Two-component sensor histidine kinase</fullName>
    </submittedName>
</protein>
<evidence type="ECO:0000313" key="2">
    <source>
        <dbReference type="EMBL" id="PFT72215.1"/>
    </source>
</evidence>
<comment type="caution">
    <text evidence="2">The sequence shown here is derived from an EMBL/GenBank/DDBJ whole genome shotgun (WGS) entry which is preliminary data.</text>
</comment>
<keyword evidence="1" id="KW-0812">Transmembrane</keyword>
<feature type="transmembrane region" description="Helical" evidence="1">
    <location>
        <begin position="66"/>
        <end position="89"/>
    </location>
</feature>
<keyword evidence="1" id="KW-0472">Membrane</keyword>
<accession>A0A9X7ATI9</accession>
<evidence type="ECO:0000313" key="3">
    <source>
        <dbReference type="Proteomes" id="UP000225910"/>
    </source>
</evidence>
<dbReference type="EMBL" id="NVCU01000521">
    <property type="protein sequence ID" value="PFT72215.1"/>
    <property type="molecule type" value="Genomic_DNA"/>
</dbReference>
<dbReference type="GO" id="GO:0000155">
    <property type="term" value="F:phosphorelay sensor kinase activity"/>
    <property type="evidence" value="ECO:0007669"/>
    <property type="project" value="InterPro"/>
</dbReference>
<keyword evidence="2" id="KW-0418">Kinase</keyword>
<dbReference type="RefSeq" id="WP_341272506.1">
    <property type="nucleotide sequence ID" value="NZ_NVCU01000521.1"/>
</dbReference>
<feature type="non-terminal residue" evidence="2">
    <location>
        <position position="115"/>
    </location>
</feature>
<feature type="transmembrane region" description="Helical" evidence="1">
    <location>
        <begin position="36"/>
        <end position="54"/>
    </location>
</feature>